<keyword evidence="5" id="KW-0804">Transcription</keyword>
<dbReference type="InterPro" id="IPR037171">
    <property type="entry name" value="NagB/RpiA_transferase-like"/>
</dbReference>
<dbReference type="PRINTS" id="PR00037">
    <property type="entry name" value="HTHLACR"/>
</dbReference>
<comment type="caution">
    <text evidence="8">The sequence shown here is derived from an EMBL/GenBank/DDBJ whole genome shotgun (WGS) entry which is preliminary data.</text>
</comment>
<accession>A0ABT1UP96</accession>
<dbReference type="SMART" id="SM01134">
    <property type="entry name" value="DeoRC"/>
    <property type="match status" value="1"/>
</dbReference>
<dbReference type="PROSITE" id="PS51000">
    <property type="entry name" value="HTH_DEOR_2"/>
    <property type="match status" value="1"/>
</dbReference>
<keyword evidence="4 8" id="KW-0238">DNA-binding</keyword>
<dbReference type="PANTHER" id="PTHR30363:SF4">
    <property type="entry name" value="GLYCEROL-3-PHOSPHATE REGULON REPRESSOR"/>
    <property type="match status" value="1"/>
</dbReference>
<dbReference type="RefSeq" id="WP_256648156.1">
    <property type="nucleotide sequence ID" value="NZ_JANIAA010000001.1"/>
</dbReference>
<name>A0ABT1UP96_9ACTN</name>
<dbReference type="PROSITE" id="PS00894">
    <property type="entry name" value="HTH_DEOR_1"/>
    <property type="match status" value="1"/>
</dbReference>
<reference evidence="8 9" key="1">
    <citation type="submission" date="2022-07" db="EMBL/GenBank/DDBJ databases">
        <authorList>
            <person name="Phongsopitanun W."/>
            <person name="Tanasupawat S."/>
        </authorList>
    </citation>
    <scope>NUCLEOTIDE SEQUENCE [LARGE SCALE GENOMIC DNA]</scope>
    <source>
        <strain evidence="8 9">RCU-064</strain>
    </source>
</reference>
<dbReference type="InterPro" id="IPR001034">
    <property type="entry name" value="DeoR_HTH"/>
</dbReference>
<protein>
    <recommendedName>
        <fullName evidence="1">Lactose phosphotransferase system repressor</fullName>
    </recommendedName>
</protein>
<dbReference type="GO" id="GO:0003677">
    <property type="term" value="F:DNA binding"/>
    <property type="evidence" value="ECO:0007669"/>
    <property type="project" value="UniProtKB-KW"/>
</dbReference>
<dbReference type="SUPFAM" id="SSF46785">
    <property type="entry name" value="Winged helix' DNA-binding domain"/>
    <property type="match status" value="1"/>
</dbReference>
<organism evidence="8 9">
    <name type="scientific">Streptomyces rugosispiralis</name>
    <dbReference type="NCBI Taxonomy" id="2967341"/>
    <lineage>
        <taxon>Bacteria</taxon>
        <taxon>Bacillati</taxon>
        <taxon>Actinomycetota</taxon>
        <taxon>Actinomycetes</taxon>
        <taxon>Kitasatosporales</taxon>
        <taxon>Streptomycetaceae</taxon>
        <taxon>Streptomyces</taxon>
    </lineage>
</organism>
<dbReference type="InterPro" id="IPR050313">
    <property type="entry name" value="Carb_Metab_HTH_regulators"/>
</dbReference>
<gene>
    <name evidence="8" type="ORF">NP777_01565</name>
</gene>
<comment type="function">
    <text evidence="6">Repressor of the lactose catabolism operon. Galactose-6-phosphate is the inducer.</text>
</comment>
<dbReference type="Proteomes" id="UP001204746">
    <property type="component" value="Unassembled WGS sequence"/>
</dbReference>
<keyword evidence="9" id="KW-1185">Reference proteome</keyword>
<proteinExistence type="predicted"/>
<dbReference type="InterPro" id="IPR014036">
    <property type="entry name" value="DeoR-like_C"/>
</dbReference>
<evidence type="ECO:0000313" key="8">
    <source>
        <dbReference type="EMBL" id="MCQ8186962.1"/>
    </source>
</evidence>
<keyword evidence="3" id="KW-0805">Transcription regulation</keyword>
<dbReference type="EMBL" id="JANIAA010000001">
    <property type="protein sequence ID" value="MCQ8186962.1"/>
    <property type="molecule type" value="Genomic_DNA"/>
</dbReference>
<evidence type="ECO:0000256" key="4">
    <source>
        <dbReference type="ARBA" id="ARBA00023125"/>
    </source>
</evidence>
<sequence length="258" mass="27382">MLAAERHRRIVAEIARLNFITTDHLTTLLGVSHETIRRDLALLERRGELSRVHGGATSRQAPVGEEASFNERSGTLAAEKEAIGRAAAALIEPNQTIVIDVGTTALEVARALPADHVGVVATPSLLVATEVSTRPRVEVLVSGGRLRPGDLACSNAQAVDFFGNLRADAVFLGSGGIATYGLTDFHLDEVATKRAMLDNASHRYVLADSSKFGRTAAHRVCELNGFDTLVTDKPCPAELRTALSRAGGSVIVASTTRP</sequence>
<dbReference type="InterPro" id="IPR018356">
    <property type="entry name" value="Tscrpt_reg_HTH_DeoR_CS"/>
</dbReference>
<evidence type="ECO:0000256" key="6">
    <source>
        <dbReference type="ARBA" id="ARBA00024937"/>
    </source>
</evidence>
<keyword evidence="2" id="KW-0678">Repressor</keyword>
<evidence type="ECO:0000256" key="1">
    <source>
        <dbReference type="ARBA" id="ARBA00021390"/>
    </source>
</evidence>
<evidence type="ECO:0000256" key="3">
    <source>
        <dbReference type="ARBA" id="ARBA00023015"/>
    </source>
</evidence>
<feature type="domain" description="HTH deoR-type" evidence="7">
    <location>
        <begin position="3"/>
        <end position="58"/>
    </location>
</feature>
<dbReference type="Pfam" id="PF00455">
    <property type="entry name" value="DeoRC"/>
    <property type="match status" value="1"/>
</dbReference>
<evidence type="ECO:0000259" key="7">
    <source>
        <dbReference type="PROSITE" id="PS51000"/>
    </source>
</evidence>
<dbReference type="Pfam" id="PF08220">
    <property type="entry name" value="HTH_DeoR"/>
    <property type="match status" value="1"/>
</dbReference>
<evidence type="ECO:0000256" key="2">
    <source>
        <dbReference type="ARBA" id="ARBA00022491"/>
    </source>
</evidence>
<evidence type="ECO:0000313" key="9">
    <source>
        <dbReference type="Proteomes" id="UP001204746"/>
    </source>
</evidence>
<dbReference type="InterPro" id="IPR036390">
    <property type="entry name" value="WH_DNA-bd_sf"/>
</dbReference>
<dbReference type="SUPFAM" id="SSF100950">
    <property type="entry name" value="NagB/RpiA/CoA transferase-like"/>
    <property type="match status" value="1"/>
</dbReference>
<dbReference type="SMART" id="SM00420">
    <property type="entry name" value="HTH_DEOR"/>
    <property type="match status" value="1"/>
</dbReference>
<dbReference type="PANTHER" id="PTHR30363">
    <property type="entry name" value="HTH-TYPE TRANSCRIPTIONAL REGULATOR SRLR-RELATED"/>
    <property type="match status" value="1"/>
</dbReference>
<evidence type="ECO:0000256" key="5">
    <source>
        <dbReference type="ARBA" id="ARBA00023163"/>
    </source>
</evidence>